<feature type="region of interest" description="Disordered" evidence="11">
    <location>
        <begin position="222"/>
        <end position="244"/>
    </location>
</feature>
<keyword evidence="5 9" id="KW-0879">Wnt signaling pathway</keyword>
<protein>
    <submittedName>
        <fullName evidence="14">Dixin</fullName>
    </submittedName>
</protein>
<feature type="domain" description="DIX" evidence="13">
    <location>
        <begin position="726"/>
        <end position="808"/>
    </location>
</feature>
<evidence type="ECO:0000256" key="6">
    <source>
        <dbReference type="ARBA" id="ARBA00022949"/>
    </source>
</evidence>
<dbReference type="Proteomes" id="UP001249851">
    <property type="component" value="Unassembled WGS sequence"/>
</dbReference>
<sequence length="821" mass="91432">MLVPRLRSSNRISLTLRNSVYNQGQIYGNSGYGFLIGTPRKTNVDRSCVHGMSGRYYEASNDENMYNISSEASRSSPLGSPNPRGKGKREGLRESSSVPSLARDTLKRNTEEGNKREEQYVAWVNSQLKKRPGSRFIREIPRDTRDGVALVQLVEVLAGEMLKFDENPASHSAKKENVDQVLHFMAAHRIKMRQISSKEIVEGNAKATMRLVLALAAHFKPTSVKPPVHQSSQSGTPTKLVRSPSAAAAAAEAAAAIGEASRKHASVGRHIRMPFRLRKGPKIATSETPKLQEDHNNLDSTPSISGSPLQSSSPLNTPVVQTPVRKMTFASEPRHSKDPNSGGSNASSGRSTPRLPHRDLDMLQSVSDTESVASSHSVKKKTTSSAIPDLNFLPEVIEGYDDMEEEANATKDMLLHLQTLLLNGRVEDDEIPEEYCGLEGSTVQEQLTIVSSRLDQREADYDSLKTELNKTKEECINLQGVKAGLLSRLNQQEHTIMQLQSDTLKQEFLQQQHKSEITQLQWQLTEKEKEVANLKNQLLHREKMVDKQRAELEEASRHMEELRLTQASAERNADDHIILEFQQKIKDLQAKLDSVGSYGASISARIATQDEKMASLEDRILNPHNSAAVADGLRRSEEMVVVREALESLRSLFRPHDPHHHTLDTLEQSISSILSSSGQHAPPTKLAIPESTKTMGVNGIGHSNGYSVNSNLSQRRQEPIHSSEPGISTKVLYFTEKSVTPFLTSILKRLEDITLGDFKEAIDRPGMFRYHFKALDPEFGTVKEEVIDNDDNVPGWEGKIVAWVEDDTSQTMLGHHEQMKM</sequence>
<reference evidence="14" key="1">
    <citation type="journal article" date="2023" name="G3 (Bethesda)">
        <title>Whole genome assembly and annotation of the endangered Caribbean coral Acropora cervicornis.</title>
        <authorList>
            <person name="Selwyn J.D."/>
            <person name="Vollmer S.V."/>
        </authorList>
    </citation>
    <scope>NUCLEOTIDE SEQUENCE</scope>
    <source>
        <strain evidence="14">K2</strain>
    </source>
</reference>
<keyword evidence="15" id="KW-1185">Reference proteome</keyword>
<dbReference type="InterPro" id="IPR038207">
    <property type="entry name" value="DIX_dom_sf"/>
</dbReference>
<comment type="caution">
    <text evidence="14">The sequence shown here is derived from an EMBL/GenBank/DDBJ whole genome shotgun (WGS) entry which is preliminary data.</text>
</comment>
<evidence type="ECO:0000256" key="9">
    <source>
        <dbReference type="PROSITE-ProRule" id="PRU00069"/>
    </source>
</evidence>
<evidence type="ECO:0000256" key="5">
    <source>
        <dbReference type="ARBA" id="ARBA00022687"/>
    </source>
</evidence>
<dbReference type="InterPro" id="IPR001158">
    <property type="entry name" value="DIX"/>
</dbReference>
<comment type="subcellular location">
    <subcellularLocation>
        <location evidence="1">Cell junction</location>
        <location evidence="1">Focal adhesion</location>
    </subcellularLocation>
    <subcellularLocation>
        <location evidence="2">Cytoplasm</location>
    </subcellularLocation>
</comment>
<name>A0AAD9QSA4_ACRCE</name>
<keyword evidence="7 10" id="KW-0175">Coiled coil</keyword>
<evidence type="ECO:0000256" key="11">
    <source>
        <dbReference type="SAM" id="MobiDB-lite"/>
    </source>
</evidence>
<feature type="region of interest" description="Disordered" evidence="11">
    <location>
        <begin position="694"/>
        <end position="722"/>
    </location>
</feature>
<evidence type="ECO:0000256" key="2">
    <source>
        <dbReference type="ARBA" id="ARBA00004496"/>
    </source>
</evidence>
<dbReference type="SMART" id="SM00033">
    <property type="entry name" value="CH"/>
    <property type="match status" value="1"/>
</dbReference>
<dbReference type="Pfam" id="PF00778">
    <property type="entry name" value="DIX"/>
    <property type="match status" value="1"/>
</dbReference>
<dbReference type="GO" id="GO:0060070">
    <property type="term" value="P:canonical Wnt signaling pathway"/>
    <property type="evidence" value="ECO:0007669"/>
    <property type="project" value="TreeGrafter"/>
</dbReference>
<dbReference type="FunFam" id="2.40.240.130:FF:000003">
    <property type="entry name" value="Dixin isoform 1"/>
    <property type="match status" value="1"/>
</dbReference>
<evidence type="ECO:0000259" key="13">
    <source>
        <dbReference type="PROSITE" id="PS50841"/>
    </source>
</evidence>
<dbReference type="GO" id="GO:0005829">
    <property type="term" value="C:cytosol"/>
    <property type="evidence" value="ECO:0007669"/>
    <property type="project" value="TreeGrafter"/>
</dbReference>
<dbReference type="PANTHER" id="PTHR10878:SF22">
    <property type="entry name" value="DIXIN"/>
    <property type="match status" value="1"/>
</dbReference>
<feature type="region of interest" description="Disordered" evidence="11">
    <location>
        <begin position="261"/>
        <end position="357"/>
    </location>
</feature>
<dbReference type="Gene3D" id="2.40.240.130">
    <property type="match status" value="1"/>
</dbReference>
<dbReference type="GO" id="GO:0005925">
    <property type="term" value="C:focal adhesion"/>
    <property type="evidence" value="ECO:0007669"/>
    <property type="project" value="UniProtKB-SubCell"/>
</dbReference>
<dbReference type="SUPFAM" id="SSF47576">
    <property type="entry name" value="Calponin-homology domain, CH-domain"/>
    <property type="match status" value="1"/>
</dbReference>
<accession>A0AAD9QSA4</accession>
<feature type="coiled-coil region" evidence="10">
    <location>
        <begin position="454"/>
        <end position="481"/>
    </location>
</feature>
<comment type="similarity">
    <text evidence="8">Belongs to the DIXDC1 family.</text>
</comment>
<dbReference type="PROSITE" id="PS50021">
    <property type="entry name" value="CH"/>
    <property type="match status" value="1"/>
</dbReference>
<dbReference type="SUPFAM" id="SSF54236">
    <property type="entry name" value="Ubiquitin-like"/>
    <property type="match status" value="1"/>
</dbReference>
<dbReference type="EMBL" id="JARQWQ010000016">
    <property type="protein sequence ID" value="KAK2566548.1"/>
    <property type="molecule type" value="Genomic_DNA"/>
</dbReference>
<evidence type="ECO:0000256" key="8">
    <source>
        <dbReference type="ARBA" id="ARBA00060765"/>
    </source>
</evidence>
<evidence type="ECO:0000259" key="12">
    <source>
        <dbReference type="PROSITE" id="PS50021"/>
    </source>
</evidence>
<evidence type="ECO:0000256" key="1">
    <source>
        <dbReference type="ARBA" id="ARBA00004246"/>
    </source>
</evidence>
<organism evidence="14 15">
    <name type="scientific">Acropora cervicornis</name>
    <name type="common">Staghorn coral</name>
    <dbReference type="NCBI Taxonomy" id="6130"/>
    <lineage>
        <taxon>Eukaryota</taxon>
        <taxon>Metazoa</taxon>
        <taxon>Cnidaria</taxon>
        <taxon>Anthozoa</taxon>
        <taxon>Hexacorallia</taxon>
        <taxon>Scleractinia</taxon>
        <taxon>Astrocoeniina</taxon>
        <taxon>Acroporidae</taxon>
        <taxon>Acropora</taxon>
    </lineage>
</organism>
<feature type="domain" description="Calponin-homology (CH)" evidence="12">
    <location>
        <begin position="114"/>
        <end position="220"/>
    </location>
</feature>
<keyword evidence="3" id="KW-0217">Developmental protein</keyword>
<feature type="compositionally biased region" description="Low complexity" evidence="11">
    <location>
        <begin position="340"/>
        <end position="351"/>
    </location>
</feature>
<feature type="compositionally biased region" description="Polar residues" evidence="11">
    <location>
        <begin position="70"/>
        <end position="79"/>
    </location>
</feature>
<evidence type="ECO:0000256" key="3">
    <source>
        <dbReference type="ARBA" id="ARBA00022473"/>
    </source>
</evidence>
<reference evidence="14" key="2">
    <citation type="journal article" date="2023" name="Science">
        <title>Genomic signatures of disease resistance in endangered staghorn corals.</title>
        <authorList>
            <person name="Vollmer S.V."/>
            <person name="Selwyn J.D."/>
            <person name="Despard B.A."/>
            <person name="Roesel C.L."/>
        </authorList>
    </citation>
    <scope>NUCLEOTIDE SEQUENCE</scope>
    <source>
        <strain evidence="14">K2</strain>
    </source>
</reference>
<feature type="compositionally biased region" description="Basic residues" evidence="11">
    <location>
        <begin position="263"/>
        <end position="281"/>
    </location>
</feature>
<dbReference type="Gene3D" id="1.10.418.10">
    <property type="entry name" value="Calponin-like domain"/>
    <property type="match status" value="1"/>
</dbReference>
<dbReference type="SMART" id="SM00021">
    <property type="entry name" value="DAX"/>
    <property type="match status" value="1"/>
</dbReference>
<evidence type="ECO:0000256" key="10">
    <source>
        <dbReference type="SAM" id="Coils"/>
    </source>
</evidence>
<dbReference type="Pfam" id="PF00307">
    <property type="entry name" value="CH"/>
    <property type="match status" value="1"/>
</dbReference>
<feature type="compositionally biased region" description="Low complexity" evidence="11">
    <location>
        <begin position="300"/>
        <end position="314"/>
    </location>
</feature>
<dbReference type="InterPro" id="IPR036872">
    <property type="entry name" value="CH_dom_sf"/>
</dbReference>
<gene>
    <name evidence="14" type="ORF">P5673_009174</name>
</gene>
<dbReference type="InterPro" id="IPR001715">
    <property type="entry name" value="CH_dom"/>
</dbReference>
<dbReference type="PROSITE" id="PS50841">
    <property type="entry name" value="DIX"/>
    <property type="match status" value="1"/>
</dbReference>
<keyword evidence="6" id="KW-0965">Cell junction</keyword>
<dbReference type="PANTHER" id="PTHR10878">
    <property type="entry name" value="SEGMENT POLARITY PROTEIN DISHEVELLED"/>
    <property type="match status" value="1"/>
</dbReference>
<evidence type="ECO:0000256" key="7">
    <source>
        <dbReference type="ARBA" id="ARBA00023054"/>
    </source>
</evidence>
<feature type="compositionally biased region" description="Basic and acidic residues" evidence="11">
    <location>
        <begin position="104"/>
        <end position="115"/>
    </location>
</feature>
<evidence type="ECO:0000313" key="14">
    <source>
        <dbReference type="EMBL" id="KAK2566548.1"/>
    </source>
</evidence>
<dbReference type="AlphaFoldDB" id="A0AAD9QSA4"/>
<evidence type="ECO:0000313" key="15">
    <source>
        <dbReference type="Proteomes" id="UP001249851"/>
    </source>
</evidence>
<feature type="region of interest" description="Disordered" evidence="11">
    <location>
        <begin position="70"/>
        <end position="115"/>
    </location>
</feature>
<dbReference type="InterPro" id="IPR015506">
    <property type="entry name" value="Dsh/Dvl-rel"/>
</dbReference>
<dbReference type="CDD" id="cd21213">
    <property type="entry name" value="CH_DIXDC1"/>
    <property type="match status" value="1"/>
</dbReference>
<dbReference type="InterPro" id="IPR029071">
    <property type="entry name" value="Ubiquitin-like_domsf"/>
</dbReference>
<evidence type="ECO:0000256" key="4">
    <source>
        <dbReference type="ARBA" id="ARBA00022490"/>
    </source>
</evidence>
<proteinExistence type="inferred from homology"/>
<feature type="coiled-coil region" evidence="10">
    <location>
        <begin position="510"/>
        <end position="572"/>
    </location>
</feature>
<keyword evidence="4" id="KW-0963">Cytoplasm</keyword>
<feature type="compositionally biased region" description="Polar residues" evidence="11">
    <location>
        <begin position="704"/>
        <end position="714"/>
    </location>
</feature>